<feature type="transmembrane region" description="Helical" evidence="12">
    <location>
        <begin position="46"/>
        <end position="64"/>
    </location>
</feature>
<evidence type="ECO:0000256" key="10">
    <source>
        <dbReference type="ARBA" id="ARBA00023004"/>
    </source>
</evidence>
<dbReference type="GO" id="GO:0016682">
    <property type="term" value="F:oxidoreductase activity, acting on diphenols and related substances as donors, oxygen as acceptor"/>
    <property type="evidence" value="ECO:0007669"/>
    <property type="project" value="TreeGrafter"/>
</dbReference>
<keyword evidence="10 12" id="KW-0408">Iron</keyword>
<evidence type="ECO:0000256" key="9">
    <source>
        <dbReference type="ARBA" id="ARBA00022989"/>
    </source>
</evidence>
<dbReference type="PIRSF" id="PIRSF006446">
    <property type="entry name" value="Cyt_quinol_oxidase_1"/>
    <property type="match status" value="1"/>
</dbReference>
<dbReference type="PANTHER" id="PTHR30365:SF15">
    <property type="entry name" value="CYTOCHROME BD UBIQUINOL OXIDASE SUBUNIT 1"/>
    <property type="match status" value="1"/>
</dbReference>
<dbReference type="PANTHER" id="PTHR30365">
    <property type="entry name" value="CYTOCHROME D UBIQUINOL OXIDASE"/>
    <property type="match status" value="1"/>
</dbReference>
<feature type="transmembrane region" description="Helical" evidence="12">
    <location>
        <begin position="157"/>
        <end position="180"/>
    </location>
</feature>
<name>A0AB38XNK1_9ACTO</name>
<evidence type="ECO:0000256" key="4">
    <source>
        <dbReference type="ARBA" id="ARBA00022475"/>
    </source>
</evidence>
<dbReference type="KEGG" id="wne:PIG85_09075"/>
<keyword evidence="4 12" id="KW-1003">Cell membrane</keyword>
<accession>A0AB38XNK1</accession>
<evidence type="ECO:0000256" key="2">
    <source>
        <dbReference type="ARBA" id="ARBA00009819"/>
    </source>
</evidence>
<evidence type="ECO:0000313" key="13">
    <source>
        <dbReference type="EMBL" id="WCE45784.1"/>
    </source>
</evidence>
<dbReference type="GO" id="GO:0009055">
    <property type="term" value="F:electron transfer activity"/>
    <property type="evidence" value="ECO:0007669"/>
    <property type="project" value="UniProtKB-UniRule"/>
</dbReference>
<gene>
    <name evidence="13" type="ORF">PIG85_09075</name>
</gene>
<dbReference type="Pfam" id="PF01654">
    <property type="entry name" value="Cyt_bd_oxida_I"/>
    <property type="match status" value="1"/>
</dbReference>
<evidence type="ECO:0000256" key="7">
    <source>
        <dbReference type="ARBA" id="ARBA00022723"/>
    </source>
</evidence>
<feature type="transmembrane region" description="Helical" evidence="12">
    <location>
        <begin position="490"/>
        <end position="513"/>
    </location>
</feature>
<sequence length="536" mass="58392">MVFDLLAQGVTIPQGLLQSAGDGIAPDKGGLDPLTLARWQFTITTIYHYVIVPISIGLSLFLAIAQTMWLRTKQRYWWSAVRFFGPIFFVTFAVGVATGLVQEFQFGMNWSEYSRFVGDVFGTPLALESFFAFFAESVLLGLWIFGYGALSPRLHTATIWGVTIAAHLSACFIIGANSWMQHPVGAVFDATTGRAALHGWAGFFAIITNWTLWTAILHVCVSSWIVAAALIGGISWWWMIKARRLSNARATHATAHPSPEQDARTQAAASASKTWRPLVRFASWAIIASSVLTLLTGHLQGIQMATEQPMKLAAGEAYCKPVEGGAPLALFAFGSDCSNIKTYGSIPGGLSFLATGSFDGKVLAVSEVEKSYQDYFSKAGAERGRTESYHPPFMLTFWSFRIMVLLQLLVPALAVGALIATRGGRVPKRGRWWGLVLLPLPSLAAVAGWVYTEVGRQPWIVHPNFEGGKTDLYLLTNQGLSQVGVSGTQLLVSLILSTLLYLVLALVWGALVAKKVRAGLPKPRKCQGQARELSFE</sequence>
<evidence type="ECO:0000256" key="12">
    <source>
        <dbReference type="PIRNR" id="PIRNR006446"/>
    </source>
</evidence>
<dbReference type="Proteomes" id="UP001211044">
    <property type="component" value="Chromosome"/>
</dbReference>
<dbReference type="GO" id="GO:0020037">
    <property type="term" value="F:heme binding"/>
    <property type="evidence" value="ECO:0007669"/>
    <property type="project" value="TreeGrafter"/>
</dbReference>
<keyword evidence="3 12" id="KW-0813">Transport</keyword>
<evidence type="ECO:0000256" key="5">
    <source>
        <dbReference type="ARBA" id="ARBA00022617"/>
    </source>
</evidence>
<dbReference type="GO" id="GO:0046872">
    <property type="term" value="F:metal ion binding"/>
    <property type="evidence" value="ECO:0007669"/>
    <property type="project" value="UniProtKB-UniRule"/>
</dbReference>
<reference evidence="13" key="1">
    <citation type="submission" date="2023-01" db="EMBL/GenBank/DDBJ databases">
        <title>Comparative Genomic Analysis of the Clinically-Derived Winkia Strain NY0527 Provides Evidence into the Taxonomic Reassignment of Winkia neuii and Characterizes Their Virulence Traits.</title>
        <authorList>
            <person name="Cai X."/>
            <person name="Peng Y."/>
            <person name="Li M."/>
            <person name="Qiu Y."/>
            <person name="Wang Y."/>
            <person name="Xu L."/>
            <person name="Hou Q."/>
        </authorList>
    </citation>
    <scope>NUCLEOTIDE SEQUENCE</scope>
    <source>
        <strain evidence="13">NY0527</strain>
    </source>
</reference>
<dbReference type="GO" id="GO:0019646">
    <property type="term" value="P:aerobic electron transport chain"/>
    <property type="evidence" value="ECO:0007669"/>
    <property type="project" value="InterPro"/>
</dbReference>
<feature type="transmembrane region" description="Helical" evidence="12">
    <location>
        <begin position="210"/>
        <end position="239"/>
    </location>
</feature>
<evidence type="ECO:0000256" key="1">
    <source>
        <dbReference type="ARBA" id="ARBA00004651"/>
    </source>
</evidence>
<keyword evidence="6 12" id="KW-0812">Transmembrane</keyword>
<evidence type="ECO:0000313" key="14">
    <source>
        <dbReference type="Proteomes" id="UP001211044"/>
    </source>
</evidence>
<keyword evidence="9 12" id="KW-1133">Transmembrane helix</keyword>
<keyword evidence="5 12" id="KW-0349">Heme</keyword>
<comment type="similarity">
    <text evidence="2 12">Belongs to the cytochrome ubiquinol oxidase subunit 1 family.</text>
</comment>
<evidence type="ECO:0000256" key="6">
    <source>
        <dbReference type="ARBA" id="ARBA00022692"/>
    </source>
</evidence>
<feature type="transmembrane region" description="Helical" evidence="12">
    <location>
        <begin position="398"/>
        <end position="420"/>
    </location>
</feature>
<keyword evidence="7 12" id="KW-0479">Metal-binding</keyword>
<dbReference type="GO" id="GO:0005886">
    <property type="term" value="C:plasma membrane"/>
    <property type="evidence" value="ECO:0007669"/>
    <property type="project" value="UniProtKB-SubCell"/>
</dbReference>
<dbReference type="AlphaFoldDB" id="A0AB38XNK1"/>
<dbReference type="EMBL" id="CP116394">
    <property type="protein sequence ID" value="WCE45784.1"/>
    <property type="molecule type" value="Genomic_DNA"/>
</dbReference>
<keyword evidence="8 12" id="KW-0249">Electron transport</keyword>
<dbReference type="RefSeq" id="WP_004808398.1">
    <property type="nucleotide sequence ID" value="NZ_CP116394.1"/>
</dbReference>
<comment type="subcellular location">
    <subcellularLocation>
        <location evidence="1">Cell membrane</location>
        <topology evidence="1">Multi-pass membrane protein</topology>
    </subcellularLocation>
</comment>
<evidence type="ECO:0000256" key="11">
    <source>
        <dbReference type="ARBA" id="ARBA00023136"/>
    </source>
</evidence>
<dbReference type="InterPro" id="IPR002585">
    <property type="entry name" value="Cyt-d_ubiquinol_oxidase_su_1"/>
</dbReference>
<feature type="transmembrane region" description="Helical" evidence="12">
    <location>
        <begin position="432"/>
        <end position="451"/>
    </location>
</feature>
<evidence type="ECO:0000256" key="8">
    <source>
        <dbReference type="ARBA" id="ARBA00022982"/>
    </source>
</evidence>
<feature type="transmembrane region" description="Helical" evidence="12">
    <location>
        <begin position="121"/>
        <end position="145"/>
    </location>
</feature>
<proteinExistence type="inferred from homology"/>
<organism evidence="13 14">
    <name type="scientific">Winkia neuii subsp. anitrata</name>
    <dbReference type="NCBI Taxonomy" id="29318"/>
    <lineage>
        <taxon>Bacteria</taxon>
        <taxon>Bacillati</taxon>
        <taxon>Actinomycetota</taxon>
        <taxon>Actinomycetes</taxon>
        <taxon>Actinomycetales</taxon>
        <taxon>Actinomycetaceae</taxon>
        <taxon>Winkia</taxon>
    </lineage>
</organism>
<feature type="transmembrane region" description="Helical" evidence="12">
    <location>
        <begin position="76"/>
        <end position="101"/>
    </location>
</feature>
<keyword evidence="11 12" id="KW-0472">Membrane</keyword>
<evidence type="ECO:0000256" key="3">
    <source>
        <dbReference type="ARBA" id="ARBA00022448"/>
    </source>
</evidence>
<protein>
    <submittedName>
        <fullName evidence="13">Cytochrome ubiquinol oxidase subunit I</fullName>
    </submittedName>
</protein>
<dbReference type="GO" id="GO:0070069">
    <property type="term" value="C:cytochrome complex"/>
    <property type="evidence" value="ECO:0007669"/>
    <property type="project" value="UniProtKB-UniRule"/>
</dbReference>